<evidence type="ECO:0000256" key="11">
    <source>
        <dbReference type="NCBIfam" id="TIGR00551"/>
    </source>
</evidence>
<dbReference type="NCBIfam" id="NF005701">
    <property type="entry name" value="PRK07512.1"/>
    <property type="match status" value="1"/>
</dbReference>
<evidence type="ECO:0000313" key="16">
    <source>
        <dbReference type="Proteomes" id="UP001054846"/>
    </source>
</evidence>
<dbReference type="InterPro" id="IPR005288">
    <property type="entry name" value="NadB"/>
</dbReference>
<evidence type="ECO:0000259" key="13">
    <source>
        <dbReference type="Pfam" id="PF00890"/>
    </source>
</evidence>
<dbReference type="NCBIfam" id="NF005636">
    <property type="entry name" value="PRK07395.1"/>
    <property type="match status" value="1"/>
</dbReference>
<dbReference type="NCBIfam" id="TIGR00551">
    <property type="entry name" value="nadB"/>
    <property type="match status" value="1"/>
</dbReference>
<feature type="domain" description="FAD-dependent oxidoreductase 2 FAD-binding" evidence="13">
    <location>
        <begin position="5"/>
        <end position="373"/>
    </location>
</feature>
<dbReference type="EMBL" id="CP063845">
    <property type="protein sequence ID" value="UFP96626.1"/>
    <property type="molecule type" value="Genomic_DNA"/>
</dbReference>
<dbReference type="EC" id="1.4.3.16" evidence="4 11"/>
<dbReference type="InterPro" id="IPR003953">
    <property type="entry name" value="FAD-dep_OxRdtase_2_FAD-bd"/>
</dbReference>
<dbReference type="Pfam" id="PF00890">
    <property type="entry name" value="FAD_binding_2"/>
    <property type="match status" value="1"/>
</dbReference>
<evidence type="ECO:0000256" key="1">
    <source>
        <dbReference type="ARBA" id="ARBA00001974"/>
    </source>
</evidence>
<sequence length="530" mass="57166">MKAYDAIVIGSGAAGLYTALKLPREWRIALLTKENLTLSSSQWAQGGIAAVVEPDDSFRLHYDDTLAAGAGLCEPEAVRVLVEEAPERICELIALGVEFDRYQGRLAVTLEAAHSRKRILHAADATGRELVRALVEEVQALSNIRVIEEALAIDLALDGGRCRGVLVDALGVREWYMAPVTVLATGGAGQVFAYTTNPAVATGDGIAMAARAGVALRDLEFVQFHPTALAIEGAPRFLISEAVRGEGGQLVNLAGERFMGRYHPRGELAPRDVVARAIFDQMQSSGATHVLIDLRPIGEALIEQRFPNIAHVCRKFGVDVFGEPVPVAPAAHYWMGGVVTDLDGRTSLPGLFAVGEVASTGVHGANRLASNSLLECLVFAHRIAEAVRSSGISRTATGIIHFPPAAAQSPVNFELVQRIRNELPWLVWRTCGIIRDADGLRRGLEQLQMWKQQLSGVDATTERATLEVRNLVIAAQLLLKCALARTESRGGHYRSDHPAPDPAWQVHTEIAEGRLFQTPLAVAKIRPTSG</sequence>
<keyword evidence="7 12" id="KW-0662">Pyridine nucleotide biosynthesis</keyword>
<comment type="similarity">
    <text evidence="3 12">Belongs to the FAD-dependent oxidoreductase 2 family. NadB subfamily.</text>
</comment>
<dbReference type="Pfam" id="PF02910">
    <property type="entry name" value="Succ_DH_flav_C"/>
    <property type="match status" value="1"/>
</dbReference>
<comment type="subcellular location">
    <subcellularLocation>
        <location evidence="12">Cytoplasm</location>
    </subcellularLocation>
</comment>
<evidence type="ECO:0000256" key="12">
    <source>
        <dbReference type="RuleBase" id="RU362049"/>
    </source>
</evidence>
<dbReference type="SUPFAM" id="SSF51905">
    <property type="entry name" value="FAD/NAD(P)-binding domain"/>
    <property type="match status" value="1"/>
</dbReference>
<dbReference type="InterPro" id="IPR037099">
    <property type="entry name" value="Fum_R/Succ_DH_flav-like_C_sf"/>
</dbReference>
<evidence type="ECO:0000256" key="6">
    <source>
        <dbReference type="ARBA" id="ARBA00022630"/>
    </source>
</evidence>
<evidence type="ECO:0000256" key="5">
    <source>
        <dbReference type="ARBA" id="ARBA00021901"/>
    </source>
</evidence>
<accession>A0ABY3PT60</accession>
<evidence type="ECO:0000259" key="14">
    <source>
        <dbReference type="Pfam" id="PF02910"/>
    </source>
</evidence>
<evidence type="ECO:0000313" key="15">
    <source>
        <dbReference type="EMBL" id="UFP96626.1"/>
    </source>
</evidence>
<comment type="function">
    <text evidence="12">Catalyzes the oxidation of L-aspartate to iminoaspartate.</text>
</comment>
<evidence type="ECO:0000256" key="2">
    <source>
        <dbReference type="ARBA" id="ARBA00004950"/>
    </source>
</evidence>
<dbReference type="Gene3D" id="1.20.58.100">
    <property type="entry name" value="Fumarate reductase/succinate dehydrogenase flavoprotein-like, C-terminal domain"/>
    <property type="match status" value="1"/>
</dbReference>
<keyword evidence="6 12" id="KW-0285">Flavoprotein</keyword>
<keyword evidence="9 12" id="KW-0560">Oxidoreductase</keyword>
<dbReference type="PANTHER" id="PTHR42716">
    <property type="entry name" value="L-ASPARTATE OXIDASE"/>
    <property type="match status" value="1"/>
</dbReference>
<keyword evidence="8 12" id="KW-0274">FAD</keyword>
<comment type="cofactor">
    <cofactor evidence="1 12">
        <name>FAD</name>
        <dbReference type="ChEBI" id="CHEBI:57692"/>
    </cofactor>
</comment>
<dbReference type="PRINTS" id="PR00368">
    <property type="entry name" value="FADPNR"/>
</dbReference>
<dbReference type="RefSeq" id="WP_230843871.1">
    <property type="nucleotide sequence ID" value="NZ_CP063845.1"/>
</dbReference>
<comment type="pathway">
    <text evidence="2 12">Cofactor biosynthesis; NAD(+) biosynthesis; iminoaspartate from L-aspartate (oxidase route): step 1/1.</text>
</comment>
<organism evidence="15 16">
    <name type="scientific">Gloeobacter morelensis MG652769</name>
    <dbReference type="NCBI Taxonomy" id="2781736"/>
    <lineage>
        <taxon>Bacteria</taxon>
        <taxon>Bacillati</taxon>
        <taxon>Cyanobacteriota</taxon>
        <taxon>Cyanophyceae</taxon>
        <taxon>Gloeobacterales</taxon>
        <taxon>Gloeobacteraceae</taxon>
        <taxon>Gloeobacter</taxon>
        <taxon>Gloeobacter morelensis</taxon>
    </lineage>
</organism>
<protein>
    <recommendedName>
        <fullName evidence="5 11">L-aspartate oxidase</fullName>
        <ecNumber evidence="4 11">1.4.3.16</ecNumber>
    </recommendedName>
</protein>
<proteinExistence type="inferred from homology"/>
<gene>
    <name evidence="15" type="primary">nadB</name>
    <name evidence="15" type="ORF">ISF26_10630</name>
</gene>
<dbReference type="Gene3D" id="3.90.700.10">
    <property type="entry name" value="Succinate dehydrogenase/fumarate reductase flavoprotein, catalytic domain"/>
    <property type="match status" value="1"/>
</dbReference>
<dbReference type="GO" id="GO:0008734">
    <property type="term" value="F:L-aspartate oxidase activity"/>
    <property type="evidence" value="ECO:0007669"/>
    <property type="project" value="UniProtKB-EC"/>
</dbReference>
<dbReference type="SUPFAM" id="SSF46977">
    <property type="entry name" value="Succinate dehydrogenase/fumarate reductase flavoprotein C-terminal domain"/>
    <property type="match status" value="1"/>
</dbReference>
<dbReference type="PANTHER" id="PTHR42716:SF2">
    <property type="entry name" value="L-ASPARTATE OXIDASE, CHLOROPLASTIC"/>
    <property type="match status" value="1"/>
</dbReference>
<dbReference type="InterPro" id="IPR036188">
    <property type="entry name" value="FAD/NAD-bd_sf"/>
</dbReference>
<dbReference type="SUPFAM" id="SSF56425">
    <property type="entry name" value="Succinate dehydrogenase/fumarate reductase flavoprotein, catalytic domain"/>
    <property type="match status" value="1"/>
</dbReference>
<evidence type="ECO:0000256" key="3">
    <source>
        <dbReference type="ARBA" id="ARBA00008562"/>
    </source>
</evidence>
<name>A0ABY3PT60_9CYAN</name>
<evidence type="ECO:0000256" key="8">
    <source>
        <dbReference type="ARBA" id="ARBA00022827"/>
    </source>
</evidence>
<comment type="catalytic activity">
    <reaction evidence="10">
        <text>L-aspartate + O2 = iminosuccinate + H2O2</text>
        <dbReference type="Rhea" id="RHEA:25876"/>
        <dbReference type="ChEBI" id="CHEBI:15379"/>
        <dbReference type="ChEBI" id="CHEBI:16240"/>
        <dbReference type="ChEBI" id="CHEBI:29991"/>
        <dbReference type="ChEBI" id="CHEBI:77875"/>
        <dbReference type="EC" id="1.4.3.16"/>
    </reaction>
    <physiologicalReaction direction="left-to-right" evidence="10">
        <dbReference type="Rhea" id="RHEA:25877"/>
    </physiologicalReaction>
</comment>
<evidence type="ECO:0000256" key="7">
    <source>
        <dbReference type="ARBA" id="ARBA00022642"/>
    </source>
</evidence>
<dbReference type="InterPro" id="IPR027477">
    <property type="entry name" value="Succ_DH/fumarate_Rdtase_cat_sf"/>
</dbReference>
<evidence type="ECO:0000256" key="4">
    <source>
        <dbReference type="ARBA" id="ARBA00012173"/>
    </source>
</evidence>
<evidence type="ECO:0000256" key="9">
    <source>
        <dbReference type="ARBA" id="ARBA00023002"/>
    </source>
</evidence>
<dbReference type="Proteomes" id="UP001054846">
    <property type="component" value="Chromosome"/>
</dbReference>
<feature type="domain" description="Fumarate reductase/succinate dehydrogenase flavoprotein-like C-terminal" evidence="14">
    <location>
        <begin position="420"/>
        <end position="510"/>
    </location>
</feature>
<dbReference type="InterPro" id="IPR015939">
    <property type="entry name" value="Fum_Rdtase/Succ_DH_flav-like_C"/>
</dbReference>
<evidence type="ECO:0000256" key="10">
    <source>
        <dbReference type="ARBA" id="ARBA00048305"/>
    </source>
</evidence>
<reference evidence="15 16" key="1">
    <citation type="journal article" date="2021" name="Genome Biol. Evol.">
        <title>Complete Genome Sequencing of a Novel Gloeobacter Species from a Waterfall Cave in Mexico.</title>
        <authorList>
            <person name="Saw J.H."/>
            <person name="Cardona T."/>
            <person name="Montejano G."/>
        </authorList>
    </citation>
    <scope>NUCLEOTIDE SEQUENCE [LARGE SCALE GENOMIC DNA]</scope>
    <source>
        <strain evidence="15">MG652769</strain>
    </source>
</reference>
<dbReference type="Gene3D" id="3.50.50.60">
    <property type="entry name" value="FAD/NAD(P)-binding domain"/>
    <property type="match status" value="1"/>
</dbReference>
<keyword evidence="16" id="KW-1185">Reference proteome</keyword>